<evidence type="ECO:0000256" key="1">
    <source>
        <dbReference type="ARBA" id="ARBA00022475"/>
    </source>
</evidence>
<dbReference type="Pfam" id="PF13416">
    <property type="entry name" value="SBP_bac_8"/>
    <property type="match status" value="1"/>
</dbReference>
<dbReference type="Proteomes" id="UP001501510">
    <property type="component" value="Unassembled WGS sequence"/>
</dbReference>
<keyword evidence="4" id="KW-0564">Palmitate</keyword>
<accession>A0ABN1J935</accession>
<dbReference type="RefSeq" id="WP_343757824.1">
    <property type="nucleotide sequence ID" value="NZ_BAAACG010000001.1"/>
</dbReference>
<keyword evidence="1" id="KW-1003">Cell membrane</keyword>
<dbReference type="SUPFAM" id="SSF53850">
    <property type="entry name" value="Periplasmic binding protein-like II"/>
    <property type="match status" value="1"/>
</dbReference>
<proteinExistence type="predicted"/>
<dbReference type="Gene3D" id="3.40.190.10">
    <property type="entry name" value="Periplasmic binding protein-like II"/>
    <property type="match status" value="1"/>
</dbReference>
<gene>
    <name evidence="6" type="ORF">GCM10008906_01470</name>
</gene>
<name>A0ABN1J935_9CLOT</name>
<keyword evidence="2" id="KW-0732">Signal</keyword>
<evidence type="ECO:0000256" key="2">
    <source>
        <dbReference type="ARBA" id="ARBA00022729"/>
    </source>
</evidence>
<evidence type="ECO:0008006" key="8">
    <source>
        <dbReference type="Google" id="ProtNLM"/>
    </source>
</evidence>
<reference evidence="6 7" key="1">
    <citation type="journal article" date="2019" name="Int. J. Syst. Evol. Microbiol.">
        <title>The Global Catalogue of Microorganisms (GCM) 10K type strain sequencing project: providing services to taxonomists for standard genome sequencing and annotation.</title>
        <authorList>
            <consortium name="The Broad Institute Genomics Platform"/>
            <consortium name="The Broad Institute Genome Sequencing Center for Infectious Disease"/>
            <person name="Wu L."/>
            <person name="Ma J."/>
        </authorList>
    </citation>
    <scope>NUCLEOTIDE SEQUENCE [LARGE SCALE GENOMIC DNA]</scope>
    <source>
        <strain evidence="6 7">JCM 1407</strain>
    </source>
</reference>
<sequence length="456" mass="50783">MKLKKLKLLLTTVLIGSFVLSGCGSLGKKSSEKDSDRTLRILTGVVGGKDAKGHELFVKELEKHLGCKVEMVKPSADYDKKMFTALSSGENYDLVYSTAPNMNILIDKGAIKDLSEDIKNSKILSDTNKIPESEWDLIKTKDGKLYGVPNKFEGGTMPIVRKDWLKELGMKTPVTLDDWHEYFKAAKKKYGAYGISTSGLYDIQGFMSAAGVKAGYVEKDGKKTIPYATKEAAPIYDWFAKLNKEGLLDPNFASNGSDDFRKLFLSDKAASVTYWDMWVGLFNNMKKSEDPNTKFEAEGVPAVPDKDGKITMRRGDSSVWLMPVNAKNQDLAMKFLEFWHSDPGYIMGTLGVKDYDYKVNNGKYTLTEIGEKAGMDHGAPRVSNPNWKNPIGELPGVKKAQEIAVKYGTIENLPAKWDDAKPIVEKWAFKAMKGEVKGEEAVNNMQKELKSKNLID</sequence>
<evidence type="ECO:0000256" key="5">
    <source>
        <dbReference type="ARBA" id="ARBA00023288"/>
    </source>
</evidence>
<dbReference type="PANTHER" id="PTHR43649:SF33">
    <property type="entry name" value="POLYGALACTURONAN_RHAMNOGALACTURONAN-BINDING PROTEIN YTCQ"/>
    <property type="match status" value="1"/>
</dbReference>
<dbReference type="InterPro" id="IPR006059">
    <property type="entry name" value="SBP"/>
</dbReference>
<evidence type="ECO:0000256" key="3">
    <source>
        <dbReference type="ARBA" id="ARBA00023136"/>
    </source>
</evidence>
<comment type="caution">
    <text evidence="6">The sequence shown here is derived from an EMBL/GenBank/DDBJ whole genome shotgun (WGS) entry which is preliminary data.</text>
</comment>
<evidence type="ECO:0000313" key="6">
    <source>
        <dbReference type="EMBL" id="GAA0732166.1"/>
    </source>
</evidence>
<dbReference type="PROSITE" id="PS51257">
    <property type="entry name" value="PROKAR_LIPOPROTEIN"/>
    <property type="match status" value="1"/>
</dbReference>
<dbReference type="PANTHER" id="PTHR43649">
    <property type="entry name" value="ARABINOSE-BINDING PROTEIN-RELATED"/>
    <property type="match status" value="1"/>
</dbReference>
<dbReference type="EMBL" id="BAAACG010000001">
    <property type="protein sequence ID" value="GAA0732166.1"/>
    <property type="molecule type" value="Genomic_DNA"/>
</dbReference>
<keyword evidence="5" id="KW-0449">Lipoprotein</keyword>
<organism evidence="6 7">
    <name type="scientific">Clostridium oceanicum</name>
    <dbReference type="NCBI Taxonomy" id="1543"/>
    <lineage>
        <taxon>Bacteria</taxon>
        <taxon>Bacillati</taxon>
        <taxon>Bacillota</taxon>
        <taxon>Clostridia</taxon>
        <taxon>Eubacteriales</taxon>
        <taxon>Clostridiaceae</taxon>
        <taxon>Clostridium</taxon>
    </lineage>
</organism>
<keyword evidence="3" id="KW-0472">Membrane</keyword>
<protein>
    <recommendedName>
        <fullName evidence="8">Lipoprotein LipO</fullName>
    </recommendedName>
</protein>
<dbReference type="InterPro" id="IPR050490">
    <property type="entry name" value="Bact_solute-bd_prot1"/>
</dbReference>
<evidence type="ECO:0000313" key="7">
    <source>
        <dbReference type="Proteomes" id="UP001501510"/>
    </source>
</evidence>
<evidence type="ECO:0000256" key="4">
    <source>
        <dbReference type="ARBA" id="ARBA00023139"/>
    </source>
</evidence>
<keyword evidence="7" id="KW-1185">Reference proteome</keyword>